<reference evidence="1 2" key="1">
    <citation type="journal article" date="2018" name="Mol. Biol. Evol.">
        <title>Broad Genomic Sampling Reveals a Smut Pathogenic Ancestry of the Fungal Clade Ustilaginomycotina.</title>
        <authorList>
            <person name="Kijpornyongpan T."/>
            <person name="Mondo S.J."/>
            <person name="Barry K."/>
            <person name="Sandor L."/>
            <person name="Lee J."/>
            <person name="Lipzen A."/>
            <person name="Pangilinan J."/>
            <person name="LaButti K."/>
            <person name="Hainaut M."/>
            <person name="Henrissat B."/>
            <person name="Grigoriev I.V."/>
            <person name="Spatafora J.W."/>
            <person name="Aime M.C."/>
        </authorList>
    </citation>
    <scope>NUCLEOTIDE SEQUENCE [LARGE SCALE GENOMIC DNA]</scope>
    <source>
        <strain evidence="1 2">SA 807</strain>
    </source>
</reference>
<dbReference type="EMBL" id="KZ819911">
    <property type="protein sequence ID" value="PWN50645.1"/>
    <property type="molecule type" value="Genomic_DNA"/>
</dbReference>
<name>A0ACD0NXT2_9BASI</name>
<proteinExistence type="predicted"/>
<protein>
    <submittedName>
        <fullName evidence="1">Uncharacterized protein</fullName>
    </submittedName>
</protein>
<keyword evidence="2" id="KW-1185">Reference proteome</keyword>
<dbReference type="Proteomes" id="UP000245626">
    <property type="component" value="Unassembled WGS sequence"/>
</dbReference>
<sequence length="344" mass="37775">MHRYIDIGVNLTDPVFRGKYHGKVVHQDDLDIVLKRARSAGVNGLIITGGSLDESIEAAQLAQQADDLYITTGCHPTRSGEFESYKGGAEAYLEALAGTIEEHRFDGKGKGKVVAVGECGLDYDRLHFAPAVTQKKYFEIQLQLAIRFGLPLFLHSRAAHTDFVSILKPRIQEIHASVQSSPARLQSYSKDRDDSSKLAGVVHSFTGTVAEAKELLDLGLFIGINGCSLKTDENLDVVREIPLDRIMLETDAPWCEPRPTHASHRFLNDLKALEPALHSTYMPPQSKKERWTASTMVKGRCEPCVIGGIAAVVAGIKGVSIDEVATQAWDNTCWLFGLPDRPVV</sequence>
<evidence type="ECO:0000313" key="1">
    <source>
        <dbReference type="EMBL" id="PWN50645.1"/>
    </source>
</evidence>
<organism evidence="1 2">
    <name type="scientific">Violaceomyces palustris</name>
    <dbReference type="NCBI Taxonomy" id="1673888"/>
    <lineage>
        <taxon>Eukaryota</taxon>
        <taxon>Fungi</taxon>
        <taxon>Dikarya</taxon>
        <taxon>Basidiomycota</taxon>
        <taxon>Ustilaginomycotina</taxon>
        <taxon>Ustilaginomycetes</taxon>
        <taxon>Violaceomycetales</taxon>
        <taxon>Violaceomycetaceae</taxon>
        <taxon>Violaceomyces</taxon>
    </lineage>
</organism>
<evidence type="ECO:0000313" key="2">
    <source>
        <dbReference type="Proteomes" id="UP000245626"/>
    </source>
</evidence>
<accession>A0ACD0NXT2</accession>
<gene>
    <name evidence="1" type="ORF">IE53DRAFT_395025</name>
</gene>